<evidence type="ECO:0000256" key="1">
    <source>
        <dbReference type="ARBA" id="ARBA00022485"/>
    </source>
</evidence>
<keyword evidence="7" id="KW-1185">Reference proteome</keyword>
<dbReference type="PANTHER" id="PTHR36214:SF3">
    <property type="entry name" value="ACETYL-COA DECARBONYLASE_SYNTHASE COMPLEX SUBUNIT GAMMA"/>
    <property type="match status" value="1"/>
</dbReference>
<dbReference type="Pfam" id="PF04060">
    <property type="entry name" value="FeS"/>
    <property type="match status" value="1"/>
</dbReference>
<dbReference type="Proteomes" id="UP001565220">
    <property type="component" value="Unassembled WGS sequence"/>
</dbReference>
<gene>
    <name evidence="6" type="ORF">AB8S09_06530</name>
</gene>
<dbReference type="PROSITE" id="PS51656">
    <property type="entry name" value="4FE4S"/>
    <property type="match status" value="1"/>
</dbReference>
<dbReference type="InterPro" id="IPR011005">
    <property type="entry name" value="Dihydropteroate_synth-like_sf"/>
</dbReference>
<evidence type="ECO:0000256" key="4">
    <source>
        <dbReference type="ARBA" id="ARBA00023014"/>
    </source>
</evidence>
<sequence length="84" mass="9010">MALTGLGIFKLTPKKNCKDCGFPTCLAFSMKVASGAAEISKCPHMSKESIEKLSEATAPLMKTITIGKGDTEYKLGGETVLFRH</sequence>
<keyword evidence="1" id="KW-0004">4Fe-4S</keyword>
<comment type="caution">
    <text evidence="6">The sequence shown here is derived from an EMBL/GenBank/DDBJ whole genome shotgun (WGS) entry which is preliminary data.</text>
</comment>
<feature type="non-terminal residue" evidence="6">
    <location>
        <position position="84"/>
    </location>
</feature>
<evidence type="ECO:0000313" key="6">
    <source>
        <dbReference type="EMBL" id="MEY8763295.1"/>
    </source>
</evidence>
<keyword evidence="3" id="KW-0408">Iron</keyword>
<evidence type="ECO:0000259" key="5">
    <source>
        <dbReference type="PROSITE" id="PS51656"/>
    </source>
</evidence>
<evidence type="ECO:0000313" key="7">
    <source>
        <dbReference type="Proteomes" id="UP001565220"/>
    </source>
</evidence>
<organism evidence="6 7">
    <name type="scientific">Clostridium lapidicellarium</name>
    <dbReference type="NCBI Taxonomy" id="3240931"/>
    <lineage>
        <taxon>Bacteria</taxon>
        <taxon>Bacillati</taxon>
        <taxon>Bacillota</taxon>
        <taxon>Clostridia</taxon>
        <taxon>Eubacteriales</taxon>
        <taxon>Clostridiaceae</taxon>
        <taxon>Clostridium</taxon>
    </lineage>
</organism>
<reference evidence="6 7" key="1">
    <citation type="submission" date="2024-08" db="EMBL/GenBank/DDBJ databases">
        <title>Clostridium lapicellarii sp. nov., and Clostridium renhuaiense sp. nov., two species isolated from the mud in a fermentation cellar used for producing sauce-flavour Chinese liquors.</title>
        <authorList>
            <person name="Yang F."/>
            <person name="Wang H."/>
            <person name="Chen L.Q."/>
            <person name="Zhou N."/>
            <person name="Lu J.J."/>
            <person name="Pu X.X."/>
            <person name="Wan B."/>
            <person name="Wang L."/>
            <person name="Liu S.J."/>
        </authorList>
    </citation>
    <scope>NUCLEOTIDE SEQUENCE [LARGE SCALE GENOMIC DNA]</scope>
    <source>
        <strain evidence="6 7">MT-113</strain>
    </source>
</reference>
<accession>A0ABV4DY02</accession>
<dbReference type="EMBL" id="JBGFFE010000007">
    <property type="protein sequence ID" value="MEY8763295.1"/>
    <property type="molecule type" value="Genomic_DNA"/>
</dbReference>
<dbReference type="PANTHER" id="PTHR36214">
    <property type="match status" value="1"/>
</dbReference>
<protein>
    <submittedName>
        <fullName evidence="6">(Fe-S)-binding protein</fullName>
    </submittedName>
</protein>
<keyword evidence="4" id="KW-0411">Iron-sulfur</keyword>
<proteinExistence type="predicted"/>
<evidence type="ECO:0000256" key="2">
    <source>
        <dbReference type="ARBA" id="ARBA00022723"/>
    </source>
</evidence>
<dbReference type="InterPro" id="IPR007202">
    <property type="entry name" value="4Fe-4S_dom"/>
</dbReference>
<dbReference type="Gene3D" id="3.20.20.20">
    <property type="entry name" value="Dihydropteroate synthase-like"/>
    <property type="match status" value="1"/>
</dbReference>
<name>A0ABV4DY02_9CLOT</name>
<evidence type="ECO:0000256" key="3">
    <source>
        <dbReference type="ARBA" id="ARBA00023004"/>
    </source>
</evidence>
<dbReference type="InterPro" id="IPR051069">
    <property type="entry name" value="ACDS_complex_subunit"/>
</dbReference>
<keyword evidence="2" id="KW-0479">Metal-binding</keyword>
<feature type="domain" description="4Fe-4S" evidence="5">
    <location>
        <begin position="1"/>
        <end position="59"/>
    </location>
</feature>
<dbReference type="RefSeq" id="WP_369868711.1">
    <property type="nucleotide sequence ID" value="NZ_JBGFFE010000007.1"/>
</dbReference>